<feature type="transmembrane region" description="Helical" evidence="2">
    <location>
        <begin position="148"/>
        <end position="171"/>
    </location>
</feature>
<gene>
    <name evidence="3" type="primary">57</name>
    <name evidence="3" type="ORF">PBI_PERCIVAL_57</name>
</gene>
<keyword evidence="2" id="KW-1133">Transmembrane helix</keyword>
<keyword evidence="2" id="KW-0472">Membrane</keyword>
<keyword evidence="2" id="KW-0812">Transmembrane</keyword>
<dbReference type="EMBL" id="MH271308">
    <property type="protein sequence ID" value="AWY05744.1"/>
    <property type="molecule type" value="Genomic_DNA"/>
</dbReference>
<proteinExistence type="predicted"/>
<organism evidence="3 4">
    <name type="scientific">Microbacterium phage Percival</name>
    <dbReference type="NCBI Taxonomy" id="2201439"/>
    <lineage>
        <taxon>Viruses</taxon>
        <taxon>Duplodnaviria</taxon>
        <taxon>Heunggongvirae</taxon>
        <taxon>Uroviricota</taxon>
        <taxon>Caudoviricetes</taxon>
        <taxon>Casidaviridae</taxon>
        <taxon>Percivalvirus</taxon>
        <taxon>Percivalvirus percival</taxon>
    </lineage>
</organism>
<accession>A0A2Z4Q6Y8</accession>
<sequence length="196" mass="20859">MTEHPELIDVPLDENGAPIPGVTPRGWYLDPSSPTGERAWSGKTWGLGKKRPNGIPLGPAPTFGEHMAAADAARAAKEAARAARFAEDFPELAATPEAAAIRGEAPVPAAVIDAALNAEVAKYARKGYTVTDRTPGQVILQRKKPMGFLYLMAMILLAVSVIGLLLIFPLLRAINGKKETVVITVDDAARVKVRTT</sequence>
<evidence type="ECO:0008006" key="5">
    <source>
        <dbReference type="Google" id="ProtNLM"/>
    </source>
</evidence>
<name>A0A2Z4Q6Y8_9CAUD</name>
<reference evidence="4" key="1">
    <citation type="submission" date="2018-04" db="EMBL/GenBank/DDBJ databases">
        <authorList>
            <person name="Go L.Y."/>
            <person name="Mitchell J.A."/>
        </authorList>
    </citation>
    <scope>NUCLEOTIDE SEQUENCE [LARGE SCALE GENOMIC DNA]</scope>
</reference>
<dbReference type="Proteomes" id="UP000250990">
    <property type="component" value="Segment"/>
</dbReference>
<feature type="region of interest" description="Disordered" evidence="1">
    <location>
        <begin position="1"/>
        <end position="53"/>
    </location>
</feature>
<evidence type="ECO:0000256" key="1">
    <source>
        <dbReference type="SAM" id="MobiDB-lite"/>
    </source>
</evidence>
<keyword evidence="4" id="KW-1185">Reference proteome</keyword>
<evidence type="ECO:0000256" key="2">
    <source>
        <dbReference type="SAM" id="Phobius"/>
    </source>
</evidence>
<protein>
    <recommendedName>
        <fullName evidence="5">DUF2510 domain-containing protein</fullName>
    </recommendedName>
</protein>
<evidence type="ECO:0000313" key="4">
    <source>
        <dbReference type="Proteomes" id="UP000250990"/>
    </source>
</evidence>
<evidence type="ECO:0000313" key="3">
    <source>
        <dbReference type="EMBL" id="AWY05744.1"/>
    </source>
</evidence>